<dbReference type="InterPro" id="IPR033433">
    <property type="entry name" value="GtaA_N"/>
</dbReference>
<feature type="domain" description="Glutaminase A central" evidence="2">
    <location>
        <begin position="333"/>
        <end position="679"/>
    </location>
</feature>
<dbReference type="PANTHER" id="PTHR31987:SF14">
    <property type="entry name" value="PUTATIVE (AFU_ORTHOLOGUE AFUA_6G09910)-RELATED"/>
    <property type="match status" value="1"/>
</dbReference>
<dbReference type="AlphaFoldDB" id="A0AAD4CE67"/>
<proteinExistence type="predicted"/>
<dbReference type="Pfam" id="PF17168">
    <property type="entry name" value="DUF5127"/>
    <property type="match status" value="1"/>
</dbReference>
<sequence>MANITTIGVQYVIWAFTLLLLMTYGEMTFSPLIPPSYPLAVRTPYLSAWLPGHMALNLPSSSPQFWFGNNLTWSVIARVDGHPYTLFGVSNELDGSEGATVIGGRFTSTHSIFTLTAGPRNFTLDFLSPVSPKNLLRQSLPLSYLTVMVGVGHGDVQVYSDIDSSWTGQADNAAWNFTIKDDTYLYTMSPNEGDTFVENDKEQALWGETVYATRSSAPATFSYASGPSFDIRSQFVHNGSLRRSNAPWSADGVVGFAHDLGVPENEIGVTFVIGHVREEVIDYVGNIQTGYYRTVYPDTISAVSHFLDDYDEAASESVTMDLLVQQGGESSYGVNYSDILALSLRQIYGGIELVVPRETMNVSDAQAFIKEISSNGNINTVDVIYATFPALYTLSPNYIKLLLRPVFNYMGSRLYKEPFAVHDLGTHYPNATGHVPDGQKMPIEECGNIIILTYAYQIASGEDDFTLAYASLLKQYAEYLQKDGKYPTKQLSLNDALGEMANQTNLAMKAATALTLYGKLTHQQNYFIMGKSIADAIYKDRLGTDPNGTYFTMQYGKDTWFLVYNHYADVLFNADIFPKEVYEITSRFYPSVRKPAGVALNGDIDWGQTNWQGFVAATVYDEARTMLIADMHAYISNGLNQAPFSDRYWVQDNNVDQTNTAGHDHAFRGRPTLGSHFALMALHGGDRWQGIGDD</sequence>
<organism evidence="4 5">
    <name type="scientific">Aspergillus nanangensis</name>
    <dbReference type="NCBI Taxonomy" id="2582783"/>
    <lineage>
        <taxon>Eukaryota</taxon>
        <taxon>Fungi</taxon>
        <taxon>Dikarya</taxon>
        <taxon>Ascomycota</taxon>
        <taxon>Pezizomycotina</taxon>
        <taxon>Eurotiomycetes</taxon>
        <taxon>Eurotiomycetidae</taxon>
        <taxon>Eurotiales</taxon>
        <taxon>Aspergillaceae</taxon>
        <taxon>Aspergillus</taxon>
        <taxon>Aspergillus subgen. Circumdati</taxon>
    </lineage>
</organism>
<evidence type="ECO:0000259" key="3">
    <source>
        <dbReference type="Pfam" id="PF17168"/>
    </source>
</evidence>
<reference evidence="4" key="1">
    <citation type="journal article" date="2019" name="Beilstein J. Org. Chem.">
        <title>Nanangenines: drimane sesquiterpenoids as the dominant metabolite cohort of a novel Australian fungus, Aspergillus nanangensis.</title>
        <authorList>
            <person name="Lacey H.J."/>
            <person name="Gilchrist C.L.M."/>
            <person name="Crombie A."/>
            <person name="Kalaitzis J.A."/>
            <person name="Vuong D."/>
            <person name="Rutledge P.J."/>
            <person name="Turner P."/>
            <person name="Pitt J.I."/>
            <person name="Lacey E."/>
            <person name="Chooi Y.H."/>
            <person name="Piggott A.M."/>
        </authorList>
    </citation>
    <scope>NUCLEOTIDE SEQUENCE</scope>
    <source>
        <strain evidence="4">MST-FP2251</strain>
    </source>
</reference>
<reference evidence="4" key="2">
    <citation type="submission" date="2020-02" db="EMBL/GenBank/DDBJ databases">
        <authorList>
            <person name="Gilchrist C.L.M."/>
            <person name="Chooi Y.-H."/>
        </authorList>
    </citation>
    <scope>NUCLEOTIDE SEQUENCE</scope>
    <source>
        <strain evidence="4">MST-FP2251</strain>
    </source>
</reference>
<keyword evidence="1" id="KW-1133">Transmembrane helix</keyword>
<evidence type="ECO:0000313" key="5">
    <source>
        <dbReference type="Proteomes" id="UP001194746"/>
    </source>
</evidence>
<keyword evidence="5" id="KW-1185">Reference proteome</keyword>
<keyword evidence="1" id="KW-0812">Transmembrane</keyword>
<dbReference type="InterPro" id="IPR052743">
    <property type="entry name" value="Glutaminase_GtaA"/>
</dbReference>
<dbReference type="PANTHER" id="PTHR31987">
    <property type="entry name" value="GLUTAMINASE A-RELATED"/>
    <property type="match status" value="1"/>
</dbReference>
<evidence type="ECO:0000313" key="4">
    <source>
        <dbReference type="EMBL" id="KAF9884633.1"/>
    </source>
</evidence>
<dbReference type="EMBL" id="VCAU01000116">
    <property type="protein sequence ID" value="KAF9884633.1"/>
    <property type="molecule type" value="Genomic_DNA"/>
</dbReference>
<comment type="caution">
    <text evidence="4">The sequence shown here is derived from an EMBL/GenBank/DDBJ whole genome shotgun (WGS) entry which is preliminary data.</text>
</comment>
<dbReference type="Proteomes" id="UP001194746">
    <property type="component" value="Unassembled WGS sequence"/>
</dbReference>
<accession>A0AAD4CE67</accession>
<evidence type="ECO:0000259" key="2">
    <source>
        <dbReference type="Pfam" id="PF16335"/>
    </source>
</evidence>
<protein>
    <recommendedName>
        <fullName evidence="6">Glutaminase</fullName>
    </recommendedName>
</protein>
<dbReference type="Pfam" id="PF16335">
    <property type="entry name" value="GtaA_6_Hairpin"/>
    <property type="match status" value="1"/>
</dbReference>
<evidence type="ECO:0008006" key="6">
    <source>
        <dbReference type="Google" id="ProtNLM"/>
    </source>
</evidence>
<feature type="transmembrane region" description="Helical" evidence="1">
    <location>
        <begin position="12"/>
        <end position="33"/>
    </location>
</feature>
<name>A0AAD4CE67_ASPNN</name>
<keyword evidence="1" id="KW-0472">Membrane</keyword>
<evidence type="ECO:0000256" key="1">
    <source>
        <dbReference type="SAM" id="Phobius"/>
    </source>
</evidence>
<gene>
    <name evidence="4" type="ORF">FE257_001386</name>
</gene>
<feature type="domain" description="Glutaminase A N-terminal" evidence="3">
    <location>
        <begin position="109"/>
        <end position="325"/>
    </location>
</feature>
<dbReference type="InterPro" id="IPR032514">
    <property type="entry name" value="GtaA_central"/>
</dbReference>